<protein>
    <recommendedName>
        <fullName evidence="1">CxC2-like cysteine cluster KDZ transposase-associated domain-containing protein</fullName>
    </recommendedName>
</protein>
<sequence length="132" mass="15045">MFAREELLKGSRCCGAVTHEGPFHNCIDCDSLAMYCSTCIVESHRHRPLHQIKTWNGRYFEDGSLANAGLVLHLGHAFTSCLTGGGRFHNHLMTVMDITGLHNLRFTWCRCYGFSNLTEELFRLQWIPAMLL</sequence>
<dbReference type="EMBL" id="KN837224">
    <property type="protein sequence ID" value="KIJ32634.1"/>
    <property type="molecule type" value="Genomic_DNA"/>
</dbReference>
<dbReference type="HOGENOM" id="CLU_003703_1_2_1"/>
<proteinExistence type="predicted"/>
<evidence type="ECO:0000259" key="1">
    <source>
        <dbReference type="Pfam" id="PF18803"/>
    </source>
</evidence>
<dbReference type="InterPro" id="IPR041457">
    <property type="entry name" value="CxC2_KDZ-assoc"/>
</dbReference>
<dbReference type="OrthoDB" id="3004525at2759"/>
<gene>
    <name evidence="2" type="ORF">M422DRAFT_184250</name>
</gene>
<feature type="domain" description="CxC2-like cysteine cluster KDZ transposase-associated" evidence="1">
    <location>
        <begin position="65"/>
        <end position="130"/>
    </location>
</feature>
<dbReference type="Pfam" id="PF18803">
    <property type="entry name" value="CxC2"/>
    <property type="match status" value="1"/>
</dbReference>
<evidence type="ECO:0000313" key="3">
    <source>
        <dbReference type="Proteomes" id="UP000054279"/>
    </source>
</evidence>
<organism evidence="2 3">
    <name type="scientific">Sphaerobolus stellatus (strain SS14)</name>
    <dbReference type="NCBI Taxonomy" id="990650"/>
    <lineage>
        <taxon>Eukaryota</taxon>
        <taxon>Fungi</taxon>
        <taxon>Dikarya</taxon>
        <taxon>Basidiomycota</taxon>
        <taxon>Agaricomycotina</taxon>
        <taxon>Agaricomycetes</taxon>
        <taxon>Phallomycetidae</taxon>
        <taxon>Geastrales</taxon>
        <taxon>Sphaerobolaceae</taxon>
        <taxon>Sphaerobolus</taxon>
    </lineage>
</organism>
<dbReference type="AlphaFoldDB" id="A0A0C9UD36"/>
<name>A0A0C9UD36_SPHS4</name>
<accession>A0A0C9UD36</accession>
<keyword evidence="3" id="KW-1185">Reference proteome</keyword>
<dbReference type="Proteomes" id="UP000054279">
    <property type="component" value="Unassembled WGS sequence"/>
</dbReference>
<evidence type="ECO:0000313" key="2">
    <source>
        <dbReference type="EMBL" id="KIJ32634.1"/>
    </source>
</evidence>
<reference evidence="2 3" key="1">
    <citation type="submission" date="2014-06" db="EMBL/GenBank/DDBJ databases">
        <title>Evolutionary Origins and Diversification of the Mycorrhizal Mutualists.</title>
        <authorList>
            <consortium name="DOE Joint Genome Institute"/>
            <consortium name="Mycorrhizal Genomics Consortium"/>
            <person name="Kohler A."/>
            <person name="Kuo A."/>
            <person name="Nagy L.G."/>
            <person name="Floudas D."/>
            <person name="Copeland A."/>
            <person name="Barry K.W."/>
            <person name="Cichocki N."/>
            <person name="Veneault-Fourrey C."/>
            <person name="LaButti K."/>
            <person name="Lindquist E.A."/>
            <person name="Lipzen A."/>
            <person name="Lundell T."/>
            <person name="Morin E."/>
            <person name="Murat C."/>
            <person name="Riley R."/>
            <person name="Ohm R."/>
            <person name="Sun H."/>
            <person name="Tunlid A."/>
            <person name="Henrissat B."/>
            <person name="Grigoriev I.V."/>
            <person name="Hibbett D.S."/>
            <person name="Martin F."/>
        </authorList>
    </citation>
    <scope>NUCLEOTIDE SEQUENCE [LARGE SCALE GENOMIC DNA]</scope>
    <source>
        <strain evidence="2 3">SS14</strain>
    </source>
</reference>